<name>A0A2M6WT78_9BACT</name>
<accession>A0A2M6WT78</accession>
<dbReference type="EMBL" id="PFAM01000015">
    <property type="protein sequence ID" value="PIT95994.1"/>
    <property type="molecule type" value="Genomic_DNA"/>
</dbReference>
<gene>
    <name evidence="1" type="ORF">COT94_02815</name>
</gene>
<protein>
    <submittedName>
        <fullName evidence="1">Uncharacterized protein</fullName>
    </submittedName>
</protein>
<sequence>MNVVNVVVFSTNPRPDWLVNLIKELKLQFCKVNVLTYGHSELKPRTILEYLLQKRAEVIIINADCGAKDAEAYNLLEFIKTTEDLESLISSKNDLPQVFRLAGCLNHLNLIAKPSPPIICVGEQMEHPASDLLELWGVTKKMLPTDSLLLNSKKLIATALSAKSYIEKTVANLYKKSERGLQLLSLDDFNFEEEGDDY</sequence>
<evidence type="ECO:0000313" key="1">
    <source>
        <dbReference type="EMBL" id="PIT95994.1"/>
    </source>
</evidence>
<reference evidence="2" key="1">
    <citation type="submission" date="2017-09" db="EMBL/GenBank/DDBJ databases">
        <title>Depth-based differentiation of microbial function through sediment-hosted aquifers and enrichment of novel symbionts in the deep terrestrial subsurface.</title>
        <authorList>
            <person name="Probst A.J."/>
            <person name="Ladd B."/>
            <person name="Jarett J.K."/>
            <person name="Geller-Mcgrath D.E."/>
            <person name="Sieber C.M.K."/>
            <person name="Emerson J.B."/>
            <person name="Anantharaman K."/>
            <person name="Thomas B.C."/>
            <person name="Malmstrom R."/>
            <person name="Stieglmeier M."/>
            <person name="Klingl A."/>
            <person name="Woyke T."/>
            <person name="Ryan C.M."/>
            <person name="Banfield J.F."/>
        </authorList>
    </citation>
    <scope>NUCLEOTIDE SEQUENCE [LARGE SCALE GENOMIC DNA]</scope>
</reference>
<evidence type="ECO:0000313" key="2">
    <source>
        <dbReference type="Proteomes" id="UP000228533"/>
    </source>
</evidence>
<dbReference type="AlphaFoldDB" id="A0A2M6WT78"/>
<proteinExistence type="predicted"/>
<comment type="caution">
    <text evidence="1">The sequence shown here is derived from an EMBL/GenBank/DDBJ whole genome shotgun (WGS) entry which is preliminary data.</text>
</comment>
<dbReference type="Proteomes" id="UP000228533">
    <property type="component" value="Unassembled WGS sequence"/>
</dbReference>
<organism evidence="1 2">
    <name type="scientific">Candidatus Falkowbacteria bacterium CG10_big_fil_rev_8_21_14_0_10_37_14</name>
    <dbReference type="NCBI Taxonomy" id="1974561"/>
    <lineage>
        <taxon>Bacteria</taxon>
        <taxon>Candidatus Falkowiibacteriota</taxon>
    </lineage>
</organism>